<dbReference type="AlphaFoldDB" id="A0A0F9GFD0"/>
<reference evidence="1" key="1">
    <citation type="journal article" date="2015" name="Nature">
        <title>Complex archaea that bridge the gap between prokaryotes and eukaryotes.</title>
        <authorList>
            <person name="Spang A."/>
            <person name="Saw J.H."/>
            <person name="Jorgensen S.L."/>
            <person name="Zaremba-Niedzwiedzka K."/>
            <person name="Martijn J."/>
            <person name="Lind A.E."/>
            <person name="van Eijk R."/>
            <person name="Schleper C."/>
            <person name="Guy L."/>
            <person name="Ettema T.J."/>
        </authorList>
    </citation>
    <scope>NUCLEOTIDE SEQUENCE</scope>
</reference>
<accession>A0A0F9GFD0</accession>
<sequence>MKDLVSKKDKDFNKVLFEENGFSIRVGYFKYCFISHDSCTTKSGPSSVAYDINHLGKILFRKRCKSCKLEYSNEMDGLITLLNWKI</sequence>
<comment type="caution">
    <text evidence="1">The sequence shown here is derived from an EMBL/GenBank/DDBJ whole genome shotgun (WGS) entry which is preliminary data.</text>
</comment>
<protein>
    <submittedName>
        <fullName evidence="1">Uncharacterized protein</fullName>
    </submittedName>
</protein>
<name>A0A0F9GFD0_9ZZZZ</name>
<evidence type="ECO:0000313" key="1">
    <source>
        <dbReference type="EMBL" id="KKL97473.1"/>
    </source>
</evidence>
<dbReference type="EMBL" id="LAZR01018161">
    <property type="protein sequence ID" value="KKL97473.1"/>
    <property type="molecule type" value="Genomic_DNA"/>
</dbReference>
<organism evidence="1">
    <name type="scientific">marine sediment metagenome</name>
    <dbReference type="NCBI Taxonomy" id="412755"/>
    <lineage>
        <taxon>unclassified sequences</taxon>
        <taxon>metagenomes</taxon>
        <taxon>ecological metagenomes</taxon>
    </lineage>
</organism>
<gene>
    <name evidence="1" type="ORF">LCGC14_1834150</name>
</gene>
<proteinExistence type="predicted"/>